<name>A0A5A7PJ76_STRAF</name>
<sequence>MANSLQSTGLHINFINDRAAKALKLPHIVVELIHTGLHPIHPHPLNNQRRRILHHCPVGHRQPSCSLDSVPHIISITLEDVPSFGPPLNLFILCLVPGGIPHYPINLLFRQPPFFVCYSDPVCSARRPLFGRHTEYAVDVNFKAHVHLLQAPRGRWYSLQREIPEQDSRLHGSPVRNSLIWVNAPAQLLSLENTLQHLLNLGNPARASNENDIMDGSLLHPSISQAALDGLDAFFEQVHVEILEFSTSNARVEVNSLVQTLNVHGPRVFGKVLVVLALELFGKVIDNAVVEILPAKVSVASSGPHLKVEAIGNGSSSGLVDDADDIEAGNGTGILGSLSLRVAKVGRDVSNPYTAVLYGRIRRPCRVGLLGLCTVSVVLCLQQRRHILLPEKKLKTPLIAPPFPSLFPKLAGVFATGVGGDDIGLLGANAHADGEVEADLSPRHLEFVRASRQIRGKIPAQLSGLFDVLEVFEAFLECMLTAVFQLLLQSRRG</sequence>
<evidence type="ECO:0000313" key="2">
    <source>
        <dbReference type="Proteomes" id="UP000325081"/>
    </source>
</evidence>
<dbReference type="InterPro" id="IPR019651">
    <property type="entry name" value="Glutamate_DH_NAD-spec"/>
</dbReference>
<comment type="caution">
    <text evidence="1">The sequence shown here is derived from an EMBL/GenBank/DDBJ whole genome shotgun (WGS) entry which is preliminary data.</text>
</comment>
<accession>A0A5A7PJ76</accession>
<organism evidence="1 2">
    <name type="scientific">Striga asiatica</name>
    <name type="common">Asiatic witchweed</name>
    <name type="synonym">Buchnera asiatica</name>
    <dbReference type="NCBI Taxonomy" id="4170"/>
    <lineage>
        <taxon>Eukaryota</taxon>
        <taxon>Viridiplantae</taxon>
        <taxon>Streptophyta</taxon>
        <taxon>Embryophyta</taxon>
        <taxon>Tracheophyta</taxon>
        <taxon>Spermatophyta</taxon>
        <taxon>Magnoliopsida</taxon>
        <taxon>eudicotyledons</taxon>
        <taxon>Gunneridae</taxon>
        <taxon>Pentapetalae</taxon>
        <taxon>asterids</taxon>
        <taxon>lamiids</taxon>
        <taxon>Lamiales</taxon>
        <taxon>Orobanchaceae</taxon>
        <taxon>Buchnereae</taxon>
        <taxon>Striga</taxon>
    </lineage>
</organism>
<evidence type="ECO:0000313" key="1">
    <source>
        <dbReference type="EMBL" id="GER32819.1"/>
    </source>
</evidence>
<proteinExistence type="predicted"/>
<dbReference type="OrthoDB" id="2017405at2759"/>
<dbReference type="Pfam" id="PF10712">
    <property type="entry name" value="NAD-GH"/>
    <property type="match status" value="2"/>
</dbReference>
<dbReference type="Proteomes" id="UP000325081">
    <property type="component" value="Unassembled WGS sequence"/>
</dbReference>
<protein>
    <submittedName>
        <fullName evidence="1">NAD-specific glutamate dehydrogenase</fullName>
    </submittedName>
</protein>
<reference evidence="2" key="1">
    <citation type="journal article" date="2019" name="Curr. Biol.">
        <title>Genome Sequence of Striga asiatica Provides Insight into the Evolution of Plant Parasitism.</title>
        <authorList>
            <person name="Yoshida S."/>
            <person name="Kim S."/>
            <person name="Wafula E.K."/>
            <person name="Tanskanen J."/>
            <person name="Kim Y.M."/>
            <person name="Honaas L."/>
            <person name="Yang Z."/>
            <person name="Spallek T."/>
            <person name="Conn C.E."/>
            <person name="Ichihashi Y."/>
            <person name="Cheong K."/>
            <person name="Cui S."/>
            <person name="Der J.P."/>
            <person name="Gundlach H."/>
            <person name="Jiao Y."/>
            <person name="Hori C."/>
            <person name="Ishida J.K."/>
            <person name="Kasahara H."/>
            <person name="Kiba T."/>
            <person name="Kim M.S."/>
            <person name="Koo N."/>
            <person name="Laohavisit A."/>
            <person name="Lee Y.H."/>
            <person name="Lumba S."/>
            <person name="McCourt P."/>
            <person name="Mortimer J.C."/>
            <person name="Mutuku J.M."/>
            <person name="Nomura T."/>
            <person name="Sasaki-Sekimoto Y."/>
            <person name="Seto Y."/>
            <person name="Wang Y."/>
            <person name="Wakatake T."/>
            <person name="Sakakibara H."/>
            <person name="Demura T."/>
            <person name="Yamaguchi S."/>
            <person name="Yoneyama K."/>
            <person name="Manabe R.I."/>
            <person name="Nelson D.C."/>
            <person name="Schulman A.H."/>
            <person name="Timko M.P."/>
            <person name="dePamphilis C.W."/>
            <person name="Choi D."/>
            <person name="Shirasu K."/>
        </authorList>
    </citation>
    <scope>NUCLEOTIDE SEQUENCE [LARGE SCALE GENOMIC DNA]</scope>
    <source>
        <strain evidence="2">cv. UVA1</strain>
    </source>
</reference>
<gene>
    <name evidence="1" type="ORF">STAS_08913</name>
</gene>
<dbReference type="EMBL" id="BKCP01004628">
    <property type="protein sequence ID" value="GER32819.1"/>
    <property type="molecule type" value="Genomic_DNA"/>
</dbReference>
<keyword evidence="2" id="KW-1185">Reference proteome</keyword>
<dbReference type="AlphaFoldDB" id="A0A5A7PJ76"/>